<protein>
    <recommendedName>
        <fullName evidence="4">Calcium modulating ligand</fullName>
    </recommendedName>
</protein>
<dbReference type="Proteomes" id="UP001176940">
    <property type="component" value="Unassembled WGS sequence"/>
</dbReference>
<dbReference type="PANTHER" id="PTHR15026">
    <property type="entry name" value="CALCIUM-SIGNAL MODULATING CYCLOPHILIN LIGAND CAML"/>
    <property type="match status" value="1"/>
</dbReference>
<dbReference type="Pfam" id="PF14963">
    <property type="entry name" value="Get2_like"/>
    <property type="match status" value="1"/>
</dbReference>
<comment type="caution">
    <text evidence="2">The sequence shown here is derived from an EMBL/GenBank/DDBJ whole genome shotgun (WGS) entry which is preliminary data.</text>
</comment>
<proteinExistence type="predicted"/>
<evidence type="ECO:0000313" key="3">
    <source>
        <dbReference type="Proteomes" id="UP001176940"/>
    </source>
</evidence>
<dbReference type="PANTHER" id="PTHR15026:SF0">
    <property type="entry name" value="GUIDED ENTRY OF TAIL-ANCHORED PROTEINS FACTOR CAMLG"/>
    <property type="match status" value="1"/>
</dbReference>
<evidence type="ECO:0008006" key="4">
    <source>
        <dbReference type="Google" id="ProtNLM"/>
    </source>
</evidence>
<sequence length="254" mass="27783">MALQPAPVRDVISGRRHLRRCEQLIVCAVLRAVASDWHSMATAAASGDPGPDVPMTASQRRAEIRRRKLMSNSEERMNRIMGIHKPASSGASLVAVEDLRMERVNKPDPPLHPSLTKLGSVLVGGNCTSSGHPCGSGDGMESDTVERTDLTKNSEFKKDSNGLRNRTDVTLDSTPRGLNQYITRFDEAMKLRNQLSSEKPTPENGSGVEEMDSFRIFRLAGSALLALTVRLFVCKYLVTRVNIRLLSAALGLVT</sequence>
<keyword evidence="3" id="KW-1185">Reference proteome</keyword>
<evidence type="ECO:0000256" key="1">
    <source>
        <dbReference type="SAM" id="MobiDB-lite"/>
    </source>
</evidence>
<accession>A0ABN9KSM5</accession>
<dbReference type="InterPro" id="IPR016719">
    <property type="entry name" value="CAMLG"/>
</dbReference>
<name>A0ABN9KSM5_9NEOB</name>
<feature type="compositionally biased region" description="Basic and acidic residues" evidence="1">
    <location>
        <begin position="144"/>
        <end position="161"/>
    </location>
</feature>
<reference evidence="2" key="1">
    <citation type="submission" date="2023-07" db="EMBL/GenBank/DDBJ databases">
        <authorList>
            <person name="Stuckert A."/>
        </authorList>
    </citation>
    <scope>NUCLEOTIDE SEQUENCE</scope>
</reference>
<organism evidence="2 3">
    <name type="scientific">Ranitomeya imitator</name>
    <name type="common">mimic poison frog</name>
    <dbReference type="NCBI Taxonomy" id="111125"/>
    <lineage>
        <taxon>Eukaryota</taxon>
        <taxon>Metazoa</taxon>
        <taxon>Chordata</taxon>
        <taxon>Craniata</taxon>
        <taxon>Vertebrata</taxon>
        <taxon>Euteleostomi</taxon>
        <taxon>Amphibia</taxon>
        <taxon>Batrachia</taxon>
        <taxon>Anura</taxon>
        <taxon>Neobatrachia</taxon>
        <taxon>Hyloidea</taxon>
        <taxon>Dendrobatidae</taxon>
        <taxon>Dendrobatinae</taxon>
        <taxon>Ranitomeya</taxon>
    </lineage>
</organism>
<evidence type="ECO:0000313" key="2">
    <source>
        <dbReference type="EMBL" id="CAJ0922272.1"/>
    </source>
</evidence>
<dbReference type="EMBL" id="CAUEEQ010002226">
    <property type="protein sequence ID" value="CAJ0922272.1"/>
    <property type="molecule type" value="Genomic_DNA"/>
</dbReference>
<feature type="region of interest" description="Disordered" evidence="1">
    <location>
        <begin position="133"/>
        <end position="161"/>
    </location>
</feature>
<gene>
    <name evidence="2" type="ORF">RIMI_LOCUS1706182</name>
</gene>